<evidence type="ECO:0000256" key="1">
    <source>
        <dbReference type="SAM" id="MobiDB-lite"/>
    </source>
</evidence>
<name>A0A2H4SDH6_CORMI</name>
<protein>
    <submittedName>
        <fullName evidence="2">Succinate dehydrogenase flavo subunit</fullName>
    </submittedName>
</protein>
<reference evidence="2 3" key="1">
    <citation type="journal article" date="2017" name="BMC Genomics">
        <title>Chromosome level assembly and secondary metabolite potential of the parasitic fungus Cordyceps militaris.</title>
        <authorList>
            <person name="Kramer G.J."/>
            <person name="Nodwell J.R."/>
        </authorList>
    </citation>
    <scope>NUCLEOTIDE SEQUENCE [LARGE SCALE GENOMIC DNA]</scope>
    <source>
        <strain evidence="2 3">ATCC 34164</strain>
    </source>
</reference>
<feature type="compositionally biased region" description="Polar residues" evidence="1">
    <location>
        <begin position="88"/>
        <end position="97"/>
    </location>
</feature>
<proteinExistence type="predicted"/>
<dbReference type="VEuPathDB" id="FungiDB:CCM_02366"/>
<dbReference type="EMBL" id="CP023323">
    <property type="protein sequence ID" value="ATY61161.1"/>
    <property type="molecule type" value="Genomic_DNA"/>
</dbReference>
<dbReference type="Proteomes" id="UP000323067">
    <property type="component" value="Chromosome vi"/>
</dbReference>
<evidence type="ECO:0000313" key="2">
    <source>
        <dbReference type="EMBL" id="ATY61161.1"/>
    </source>
</evidence>
<gene>
    <name evidence="2" type="ORF">A9K55_006553</name>
</gene>
<dbReference type="VEuPathDB" id="FungiDB:A9K55_006553"/>
<sequence length="107" mass="11687">MNHLGELQYIVATTDMGEMASYSASSSARPGMVGHSSHSSVHRLPLSCSDWPKTSRLAVFSPNYSIILPRHQTAGFLNPTTTYLHVQSASPVDTSPLSRLHPRPSLR</sequence>
<dbReference type="AlphaFoldDB" id="A0A2H4SDH6"/>
<accession>A0A2H4SDH6</accession>
<evidence type="ECO:0000313" key="3">
    <source>
        <dbReference type="Proteomes" id="UP000323067"/>
    </source>
</evidence>
<organism evidence="2 3">
    <name type="scientific">Cordyceps militaris</name>
    <name type="common">Caterpillar fungus</name>
    <name type="synonym">Clavaria militaris</name>
    <dbReference type="NCBI Taxonomy" id="73501"/>
    <lineage>
        <taxon>Eukaryota</taxon>
        <taxon>Fungi</taxon>
        <taxon>Dikarya</taxon>
        <taxon>Ascomycota</taxon>
        <taxon>Pezizomycotina</taxon>
        <taxon>Sordariomycetes</taxon>
        <taxon>Hypocreomycetidae</taxon>
        <taxon>Hypocreales</taxon>
        <taxon>Cordycipitaceae</taxon>
        <taxon>Cordyceps</taxon>
    </lineage>
</organism>
<feature type="region of interest" description="Disordered" evidence="1">
    <location>
        <begin position="88"/>
        <end position="107"/>
    </location>
</feature>